<keyword evidence="1" id="KW-0805">Transcription regulation</keyword>
<gene>
    <name evidence="6" type="ORF">GA0070618_4653</name>
</gene>
<dbReference type="PROSITE" id="PS51077">
    <property type="entry name" value="HTH_ICLR"/>
    <property type="match status" value="1"/>
</dbReference>
<evidence type="ECO:0000259" key="5">
    <source>
        <dbReference type="PROSITE" id="PS51078"/>
    </source>
</evidence>
<dbReference type="Pfam" id="PF09339">
    <property type="entry name" value="HTH_IclR"/>
    <property type="match status" value="1"/>
</dbReference>
<dbReference type="Pfam" id="PF01614">
    <property type="entry name" value="IclR_C"/>
    <property type="match status" value="1"/>
</dbReference>
<dbReference type="InterPro" id="IPR036390">
    <property type="entry name" value="WH_DNA-bd_sf"/>
</dbReference>
<dbReference type="InterPro" id="IPR011991">
    <property type="entry name" value="ArsR-like_HTH"/>
</dbReference>
<dbReference type="GO" id="GO:0003700">
    <property type="term" value="F:DNA-binding transcription factor activity"/>
    <property type="evidence" value="ECO:0007669"/>
    <property type="project" value="TreeGrafter"/>
</dbReference>
<dbReference type="AlphaFoldDB" id="A0A1C4Z2H5"/>
<dbReference type="PANTHER" id="PTHR30136:SF35">
    <property type="entry name" value="HTH-TYPE TRANSCRIPTIONAL REGULATOR RV1719"/>
    <property type="match status" value="1"/>
</dbReference>
<evidence type="ECO:0000259" key="4">
    <source>
        <dbReference type="PROSITE" id="PS51077"/>
    </source>
</evidence>
<dbReference type="PROSITE" id="PS00356">
    <property type="entry name" value="HTH_LACI_1"/>
    <property type="match status" value="1"/>
</dbReference>
<dbReference type="InterPro" id="IPR036388">
    <property type="entry name" value="WH-like_DNA-bd_sf"/>
</dbReference>
<dbReference type="PROSITE" id="PS51078">
    <property type="entry name" value="ICLR_ED"/>
    <property type="match status" value="1"/>
</dbReference>
<dbReference type="InterPro" id="IPR005471">
    <property type="entry name" value="Tscrpt_reg_IclR_N"/>
</dbReference>
<reference evidence="7" key="1">
    <citation type="submission" date="2016-06" db="EMBL/GenBank/DDBJ databases">
        <authorList>
            <person name="Varghese N."/>
            <person name="Submissions Spin"/>
        </authorList>
    </citation>
    <scope>NUCLEOTIDE SEQUENCE [LARGE SCALE GENOMIC DNA]</scope>
    <source>
        <strain evidence="7">DSM 43816</strain>
    </source>
</reference>
<protein>
    <submittedName>
        <fullName evidence="6">Transcriptional regulator, IclR family</fullName>
    </submittedName>
</protein>
<evidence type="ECO:0000256" key="1">
    <source>
        <dbReference type="ARBA" id="ARBA00023015"/>
    </source>
</evidence>
<dbReference type="InParanoid" id="A0A1C4Z2H5"/>
<evidence type="ECO:0000313" key="6">
    <source>
        <dbReference type="EMBL" id="SCF26771.1"/>
    </source>
</evidence>
<dbReference type="RefSeq" id="WP_170107885.1">
    <property type="nucleotide sequence ID" value="NZ_LT607413.1"/>
</dbReference>
<dbReference type="InterPro" id="IPR050707">
    <property type="entry name" value="HTH_MetabolicPath_Reg"/>
</dbReference>
<dbReference type="EMBL" id="LT607413">
    <property type="protein sequence ID" value="SCF26771.1"/>
    <property type="molecule type" value="Genomic_DNA"/>
</dbReference>
<dbReference type="CDD" id="cd00090">
    <property type="entry name" value="HTH_ARSR"/>
    <property type="match status" value="1"/>
</dbReference>
<dbReference type="GO" id="GO:0045892">
    <property type="term" value="P:negative regulation of DNA-templated transcription"/>
    <property type="evidence" value="ECO:0007669"/>
    <property type="project" value="TreeGrafter"/>
</dbReference>
<dbReference type="InterPro" id="IPR014757">
    <property type="entry name" value="Tscrpt_reg_IclR_C"/>
</dbReference>
<evidence type="ECO:0000313" key="7">
    <source>
        <dbReference type="Proteomes" id="UP000198253"/>
    </source>
</evidence>
<dbReference type="SMART" id="SM00346">
    <property type="entry name" value="HTH_ICLR"/>
    <property type="match status" value="1"/>
</dbReference>
<dbReference type="Proteomes" id="UP000198253">
    <property type="component" value="Chromosome I"/>
</dbReference>
<accession>A0A1C4Z2H5</accession>
<dbReference type="InterPro" id="IPR029016">
    <property type="entry name" value="GAF-like_dom_sf"/>
</dbReference>
<dbReference type="Gene3D" id="1.10.10.10">
    <property type="entry name" value="Winged helix-like DNA-binding domain superfamily/Winged helix DNA-binding domain"/>
    <property type="match status" value="1"/>
</dbReference>
<feature type="domain" description="HTH iclR-type" evidence="4">
    <location>
        <begin position="14"/>
        <end position="73"/>
    </location>
</feature>
<keyword evidence="2" id="KW-0238">DNA-binding</keyword>
<feature type="domain" description="IclR-ED" evidence="5">
    <location>
        <begin position="74"/>
        <end position="253"/>
    </location>
</feature>
<dbReference type="GO" id="GO:0003677">
    <property type="term" value="F:DNA binding"/>
    <property type="evidence" value="ECO:0007669"/>
    <property type="project" value="UniProtKB-KW"/>
</dbReference>
<sequence length="253" mass="26909">MTEVECEPVEQRGVRSVIRALNLLSAAARGSRTLTELAGAAGVSLSTASRLLATLRMADFLQQDEDGQFVPGPELTALLYASDQWSGIRKLAGEAAVSLRDELDETVAFFVRAGNDRVCIESAESARLVRRVCHPGERGPVYLGAAGKALIAFGNAEHGYLGLPPGTEEFTTESGAVRTLADLRAECAAIREQGMGYSGRESTEESWAVAAPVFRGEVLLGVLAVVVPMTRSDEQYVTKVQAALRRAAAAASR</sequence>
<proteinExistence type="predicted"/>
<name>A0A1C4Z2H5_MICEC</name>
<dbReference type="Gene3D" id="3.30.450.40">
    <property type="match status" value="1"/>
</dbReference>
<evidence type="ECO:0000256" key="3">
    <source>
        <dbReference type="ARBA" id="ARBA00023163"/>
    </source>
</evidence>
<dbReference type="SUPFAM" id="SSF55781">
    <property type="entry name" value="GAF domain-like"/>
    <property type="match status" value="1"/>
</dbReference>
<dbReference type="SUPFAM" id="SSF46785">
    <property type="entry name" value="Winged helix' DNA-binding domain"/>
    <property type="match status" value="1"/>
</dbReference>
<dbReference type="PANTHER" id="PTHR30136">
    <property type="entry name" value="HELIX-TURN-HELIX TRANSCRIPTIONAL REGULATOR, ICLR FAMILY"/>
    <property type="match status" value="1"/>
</dbReference>
<organism evidence="6 7">
    <name type="scientific">Micromonospora echinospora</name>
    <name type="common">Micromonospora purpurea</name>
    <dbReference type="NCBI Taxonomy" id="1877"/>
    <lineage>
        <taxon>Bacteria</taxon>
        <taxon>Bacillati</taxon>
        <taxon>Actinomycetota</taxon>
        <taxon>Actinomycetes</taxon>
        <taxon>Micromonosporales</taxon>
        <taxon>Micromonosporaceae</taxon>
        <taxon>Micromonospora</taxon>
    </lineage>
</organism>
<evidence type="ECO:0000256" key="2">
    <source>
        <dbReference type="ARBA" id="ARBA00023125"/>
    </source>
</evidence>
<keyword evidence="3" id="KW-0804">Transcription</keyword>
<keyword evidence="7" id="KW-1185">Reference proteome</keyword>